<protein>
    <submittedName>
        <fullName evidence="1">Uncharacterized protein</fullName>
    </submittedName>
</protein>
<dbReference type="AlphaFoldDB" id="A0A0F9N9D5"/>
<proteinExistence type="predicted"/>
<sequence length="40" mass="4771">MPHRKKKERPFPPILDSKIRLPRKSGYKRVAELLKAELDK</sequence>
<reference evidence="1" key="1">
    <citation type="journal article" date="2015" name="Nature">
        <title>Complex archaea that bridge the gap between prokaryotes and eukaryotes.</title>
        <authorList>
            <person name="Spang A."/>
            <person name="Saw J.H."/>
            <person name="Jorgensen S.L."/>
            <person name="Zaremba-Niedzwiedzka K."/>
            <person name="Martijn J."/>
            <person name="Lind A.E."/>
            <person name="van Eijk R."/>
            <person name="Schleper C."/>
            <person name="Guy L."/>
            <person name="Ettema T.J."/>
        </authorList>
    </citation>
    <scope>NUCLEOTIDE SEQUENCE</scope>
</reference>
<organism evidence="1">
    <name type="scientific">marine sediment metagenome</name>
    <dbReference type="NCBI Taxonomy" id="412755"/>
    <lineage>
        <taxon>unclassified sequences</taxon>
        <taxon>metagenomes</taxon>
        <taxon>ecological metagenomes</taxon>
    </lineage>
</organism>
<name>A0A0F9N9D5_9ZZZZ</name>
<accession>A0A0F9N9D5</accession>
<gene>
    <name evidence="1" type="ORF">LCGC14_1364010</name>
</gene>
<comment type="caution">
    <text evidence="1">The sequence shown here is derived from an EMBL/GenBank/DDBJ whole genome shotgun (WGS) entry which is preliminary data.</text>
</comment>
<evidence type="ECO:0000313" key="1">
    <source>
        <dbReference type="EMBL" id="KKM78032.1"/>
    </source>
</evidence>
<dbReference type="EMBL" id="LAZR01008555">
    <property type="protein sequence ID" value="KKM78032.1"/>
    <property type="molecule type" value="Genomic_DNA"/>
</dbReference>